<gene>
    <name evidence="1" type="ORF">JOC54_000476</name>
</gene>
<dbReference type="RefSeq" id="WP_204464139.1">
    <property type="nucleotide sequence ID" value="NZ_JAFBCV010000001.1"/>
</dbReference>
<evidence type="ECO:0000313" key="2">
    <source>
        <dbReference type="Proteomes" id="UP001179280"/>
    </source>
</evidence>
<dbReference type="Proteomes" id="UP001179280">
    <property type="component" value="Unassembled WGS sequence"/>
</dbReference>
<organism evidence="1 2">
    <name type="scientific">Shouchella xiaoxiensis</name>
    <dbReference type="NCBI Taxonomy" id="766895"/>
    <lineage>
        <taxon>Bacteria</taxon>
        <taxon>Bacillati</taxon>
        <taxon>Bacillota</taxon>
        <taxon>Bacilli</taxon>
        <taxon>Bacillales</taxon>
        <taxon>Bacillaceae</taxon>
        <taxon>Shouchella</taxon>
    </lineage>
</organism>
<protein>
    <recommendedName>
        <fullName evidence="3">Transposase</fullName>
    </recommendedName>
</protein>
<keyword evidence="2" id="KW-1185">Reference proteome</keyword>
<evidence type="ECO:0000313" key="1">
    <source>
        <dbReference type="EMBL" id="MBM7837245.1"/>
    </source>
</evidence>
<proteinExistence type="predicted"/>
<reference evidence="1" key="1">
    <citation type="submission" date="2021-01" db="EMBL/GenBank/DDBJ databases">
        <title>Genomic Encyclopedia of Type Strains, Phase IV (KMG-IV): sequencing the most valuable type-strain genomes for metagenomic binning, comparative biology and taxonomic classification.</title>
        <authorList>
            <person name="Goeker M."/>
        </authorList>
    </citation>
    <scope>NUCLEOTIDE SEQUENCE</scope>
    <source>
        <strain evidence="1">DSM 21943</strain>
    </source>
</reference>
<name>A0ABS2SPS4_9BACI</name>
<comment type="caution">
    <text evidence="1">The sequence shown here is derived from an EMBL/GenBank/DDBJ whole genome shotgun (WGS) entry which is preliminary data.</text>
</comment>
<evidence type="ECO:0008006" key="3">
    <source>
        <dbReference type="Google" id="ProtNLM"/>
    </source>
</evidence>
<sequence length="54" mass="6801">MLQQDEWLLLKKELRQLKKEKQNPCFYRGNQRFIDQHIQFMECVISSYDHYDQH</sequence>
<dbReference type="EMBL" id="JAFBCV010000001">
    <property type="protein sequence ID" value="MBM7837245.1"/>
    <property type="molecule type" value="Genomic_DNA"/>
</dbReference>
<accession>A0ABS2SPS4</accession>